<sequence>MGRSKRVRDNVIISILVLRLDFSEMSWKKVDCFDDKVLFVGSKTSFCCSAAELGLTKGCLYYLEANDQSLYKFELEDNCTTTILPLLPGLKLPTTPWGFTLGWIMMTTSSISDGGRRMEDVLHKHKREDKICVHNAGQENGLRIHNESQELYAASAMDILNQDMVRLIASHIHPVDYVHFRAVSRAKRELLPVFNKTSRIITSTHLSPWFVFLTKNDTVFNFVDPMHNNEKYLMNLTGMLAGSTICFQKGGWLLMSKGMLTYFFYNPFTKETIRLPDVPEPYNFSSICFTSSPTASDCVELGITQAIELVFIRRGTSIWSTSPILEYNPRKYVPCFNVPVFYNAAFYCVDYNGTQGVFNLADETWDVFRSTRRSKKIKYISFLVECEGNILLVRFQNHGMLIRVFRFDFSNMVWVRVISLGSYMLFVSYTSCISAVAPNRRMENKIYLPRLHDEGMLYYSLDKGCYHSVGSTHSAKDFYDTKCWGNCSWIEPNWSRSTLEELDWSYSE</sequence>
<gene>
    <name evidence="3" type="ORF">MKW98_018945</name>
</gene>
<dbReference type="Pfam" id="PF03478">
    <property type="entry name" value="Beta-prop_KIB1-4"/>
    <property type="match status" value="2"/>
</dbReference>
<evidence type="ECO:0000313" key="4">
    <source>
        <dbReference type="Proteomes" id="UP001202328"/>
    </source>
</evidence>
<accession>A0AAD4XXX6</accession>
<dbReference type="PANTHER" id="PTHR33127:SF5">
    <property type="entry name" value="TRANSMEMBRANE PROTEIN"/>
    <property type="match status" value="1"/>
</dbReference>
<dbReference type="PANTHER" id="PTHR33127">
    <property type="entry name" value="TRANSMEMBRANE PROTEIN"/>
    <property type="match status" value="1"/>
</dbReference>
<feature type="domain" description="KIB1-4 beta-propeller" evidence="2">
    <location>
        <begin position="12"/>
        <end position="69"/>
    </location>
</feature>
<dbReference type="AlphaFoldDB" id="A0AAD4XXX6"/>
<keyword evidence="1" id="KW-0472">Membrane</keyword>
<protein>
    <recommendedName>
        <fullName evidence="2">KIB1-4 beta-propeller domain-containing protein</fullName>
    </recommendedName>
</protein>
<dbReference type="Proteomes" id="UP001202328">
    <property type="component" value="Unassembled WGS sequence"/>
</dbReference>
<feature type="transmembrane region" description="Helical" evidence="1">
    <location>
        <begin position="417"/>
        <end position="437"/>
    </location>
</feature>
<keyword evidence="1" id="KW-1133">Transmembrane helix</keyword>
<dbReference type="EMBL" id="JAJJMB010001069">
    <property type="protein sequence ID" value="KAI3959355.1"/>
    <property type="molecule type" value="Genomic_DNA"/>
</dbReference>
<evidence type="ECO:0000313" key="3">
    <source>
        <dbReference type="EMBL" id="KAI3959355.1"/>
    </source>
</evidence>
<evidence type="ECO:0000256" key="1">
    <source>
        <dbReference type="SAM" id="Phobius"/>
    </source>
</evidence>
<organism evidence="3 4">
    <name type="scientific">Papaver atlanticum</name>
    <dbReference type="NCBI Taxonomy" id="357466"/>
    <lineage>
        <taxon>Eukaryota</taxon>
        <taxon>Viridiplantae</taxon>
        <taxon>Streptophyta</taxon>
        <taxon>Embryophyta</taxon>
        <taxon>Tracheophyta</taxon>
        <taxon>Spermatophyta</taxon>
        <taxon>Magnoliopsida</taxon>
        <taxon>Ranunculales</taxon>
        <taxon>Papaveraceae</taxon>
        <taxon>Papaveroideae</taxon>
        <taxon>Papaver</taxon>
    </lineage>
</organism>
<reference evidence="3" key="1">
    <citation type="submission" date="2022-04" db="EMBL/GenBank/DDBJ databases">
        <title>A functionally conserved STORR gene fusion in Papaver species that diverged 16.8 million years ago.</title>
        <authorList>
            <person name="Catania T."/>
        </authorList>
    </citation>
    <scope>NUCLEOTIDE SEQUENCE</scope>
    <source>
        <strain evidence="3">S-188037</strain>
    </source>
</reference>
<dbReference type="InterPro" id="IPR005174">
    <property type="entry name" value="KIB1-4_b-propeller"/>
</dbReference>
<comment type="caution">
    <text evidence="3">The sequence shown here is derived from an EMBL/GenBank/DDBJ whole genome shotgun (WGS) entry which is preliminary data.</text>
</comment>
<name>A0AAD4XXX6_9MAGN</name>
<feature type="domain" description="KIB1-4 beta-propeller" evidence="2">
    <location>
        <begin position="230"/>
        <end position="453"/>
    </location>
</feature>
<proteinExistence type="predicted"/>
<keyword evidence="4" id="KW-1185">Reference proteome</keyword>
<keyword evidence="1" id="KW-0812">Transmembrane</keyword>
<evidence type="ECO:0000259" key="2">
    <source>
        <dbReference type="Pfam" id="PF03478"/>
    </source>
</evidence>